<dbReference type="OrthoDB" id="2001451at2"/>
<name>A0A1H0S3S9_SELRU</name>
<proteinExistence type="predicted"/>
<gene>
    <name evidence="1" type="ORF">SAMN05216366_11549</name>
</gene>
<reference evidence="1 2" key="1">
    <citation type="submission" date="2016-10" db="EMBL/GenBank/DDBJ databases">
        <authorList>
            <person name="de Groot N.N."/>
        </authorList>
    </citation>
    <scope>NUCLEOTIDE SEQUENCE [LARGE SCALE GENOMIC DNA]</scope>
    <source>
        <strain evidence="1 2">S137</strain>
    </source>
</reference>
<dbReference type="AlphaFoldDB" id="A0A1H0S3S9"/>
<organism evidence="1 2">
    <name type="scientific">Selenomonas ruminantium</name>
    <dbReference type="NCBI Taxonomy" id="971"/>
    <lineage>
        <taxon>Bacteria</taxon>
        <taxon>Bacillati</taxon>
        <taxon>Bacillota</taxon>
        <taxon>Negativicutes</taxon>
        <taxon>Selenomonadales</taxon>
        <taxon>Selenomonadaceae</taxon>
        <taxon>Selenomonas</taxon>
    </lineage>
</organism>
<dbReference type="Proteomes" id="UP000182412">
    <property type="component" value="Unassembled WGS sequence"/>
</dbReference>
<dbReference type="EMBL" id="FNJQ01000015">
    <property type="protein sequence ID" value="SDP36413.1"/>
    <property type="molecule type" value="Genomic_DNA"/>
</dbReference>
<protein>
    <recommendedName>
        <fullName evidence="3">PIN domain-containing protein</fullName>
    </recommendedName>
</protein>
<evidence type="ECO:0000313" key="1">
    <source>
        <dbReference type="EMBL" id="SDP36413.1"/>
    </source>
</evidence>
<sequence length="312" mass="35458">MATTYTETPDNLHEIEASVITEINEIKRMFYQADRVFFYDACSFQRHSNLKDTERNILIQYFEKQGVTIFLTRCILMELSGNQHSLERRVTDYIKSLNDANIRVILFNEEYAYNILSDCFSSIERINEYLMWAVRMVCSPVSTIADTLKADSRLNSEVREGKKLKASNLYQRFFSAVRGNKEHEDDLGEEMIAICVHLLSNLPGVADGKLCVLTDDKGAASKIDSVMKKASRGNQGTKIIIFSTPKLVQHMFWGHVEMSENEMINIISQGVSGNIGIMGLTDFDLEVNPKISLSVRDLAQKIMEPNGIKIVF</sequence>
<dbReference type="RefSeq" id="WP_074572302.1">
    <property type="nucleotide sequence ID" value="NZ_FNJQ01000015.1"/>
</dbReference>
<accession>A0A1H0S3S9</accession>
<evidence type="ECO:0000313" key="2">
    <source>
        <dbReference type="Proteomes" id="UP000182412"/>
    </source>
</evidence>
<evidence type="ECO:0008006" key="3">
    <source>
        <dbReference type="Google" id="ProtNLM"/>
    </source>
</evidence>